<dbReference type="EMBL" id="CP039691">
    <property type="protein sequence ID" value="QCI98440.1"/>
    <property type="molecule type" value="Genomic_DNA"/>
</dbReference>
<accession>A0A4D7E1R4</accession>
<dbReference type="InterPro" id="IPR052164">
    <property type="entry name" value="Anthracycline_SecMetBiosynth"/>
</dbReference>
<reference evidence="2 4" key="1">
    <citation type="submission" date="2019-04" db="EMBL/GenBank/DDBJ databases">
        <title>Complete genome sequence of Agrobacterium larrymoorei CFBP5473.</title>
        <authorList>
            <person name="Haryono M."/>
            <person name="Chou L."/>
            <person name="Lin Y.-C."/>
            <person name="Lai E.-M."/>
            <person name="Kuo C.-H."/>
        </authorList>
    </citation>
    <scope>NUCLEOTIDE SEQUENCE [LARGE SCALE GENOMIC DNA]</scope>
    <source>
        <strain evidence="2 4">CFBP5473</strain>
    </source>
</reference>
<dbReference type="Gene3D" id="3.10.180.10">
    <property type="entry name" value="2,3-Dihydroxybiphenyl 1,2-Dioxygenase, domain 1"/>
    <property type="match status" value="2"/>
</dbReference>
<dbReference type="PANTHER" id="PTHR33993">
    <property type="entry name" value="GLYOXALASE-RELATED"/>
    <property type="match status" value="1"/>
</dbReference>
<evidence type="ECO:0000313" key="5">
    <source>
        <dbReference type="Proteomes" id="UP000826513"/>
    </source>
</evidence>
<name>A0A4D7E1R4_9HYPH</name>
<dbReference type="RefSeq" id="WP_027675626.1">
    <property type="nucleotide sequence ID" value="NZ_CP039691.1"/>
</dbReference>
<dbReference type="InterPro" id="IPR037523">
    <property type="entry name" value="VOC_core"/>
</dbReference>
<dbReference type="Pfam" id="PF22677">
    <property type="entry name" value="Ble-like_N"/>
    <property type="match status" value="1"/>
</dbReference>
<sequence length="263" mass="29090">MSETHGKYIWAELMTPDKDDAGRFYAHVVGWELKDFGSPEMGYKIFEANGVGVGGMMELTEEHKAEGIPPNWTRYVAVDDVDGSARLFEEKGGKIMRLPFDIPDVGRMAVVTDPSGAVLCIMTPRPMDGSGSFPKEPQNMNGHVGWNELFTDDVDRAMAFYGDVFGWVKNRDFDMGEMGPYRIFGYAGHDGKDIGGIMKRLPQVPVCHWGYYFNVDGLEDAITRVSTGGGKVINGPMPVPGDSWIANCQDPHGAYFSLVSMRK</sequence>
<proteinExistence type="predicted"/>
<dbReference type="PANTHER" id="PTHR33993:SF14">
    <property type="entry name" value="GB|AAF24581.1"/>
    <property type="match status" value="1"/>
</dbReference>
<dbReference type="InterPro" id="IPR053863">
    <property type="entry name" value="Glyoxy/Ble-like_N"/>
</dbReference>
<evidence type="ECO:0000259" key="1">
    <source>
        <dbReference type="PROSITE" id="PS51819"/>
    </source>
</evidence>
<keyword evidence="5" id="KW-1185">Reference proteome</keyword>
<feature type="domain" description="VOC" evidence="1">
    <location>
        <begin position="143"/>
        <end position="261"/>
    </location>
</feature>
<evidence type="ECO:0000313" key="2">
    <source>
        <dbReference type="EMBL" id="QCI98440.1"/>
    </source>
</evidence>
<dbReference type="InterPro" id="IPR004360">
    <property type="entry name" value="Glyas_Fos-R_dOase_dom"/>
</dbReference>
<evidence type="ECO:0000313" key="4">
    <source>
        <dbReference type="Proteomes" id="UP000298545"/>
    </source>
</evidence>
<dbReference type="SUPFAM" id="SSF54593">
    <property type="entry name" value="Glyoxalase/Bleomycin resistance protein/Dihydroxybiphenyl dioxygenase"/>
    <property type="match status" value="2"/>
</dbReference>
<dbReference type="KEGG" id="alf:CFBP5473_11335"/>
<evidence type="ECO:0000313" key="3">
    <source>
        <dbReference type="EMBL" id="QYA06099.1"/>
    </source>
</evidence>
<dbReference type="AlphaFoldDB" id="A0A4D7E1R4"/>
<dbReference type="CDD" id="cd07247">
    <property type="entry name" value="SgaA_N_like"/>
    <property type="match status" value="2"/>
</dbReference>
<dbReference type="OrthoDB" id="9793039at2"/>
<dbReference type="STRING" id="1367849.GCA_000518585_02892"/>
<organism evidence="2 4">
    <name type="scientific">Agrobacterium larrymoorei</name>
    <dbReference type="NCBI Taxonomy" id="160699"/>
    <lineage>
        <taxon>Bacteria</taxon>
        <taxon>Pseudomonadati</taxon>
        <taxon>Pseudomonadota</taxon>
        <taxon>Alphaproteobacteria</taxon>
        <taxon>Hyphomicrobiales</taxon>
        <taxon>Rhizobiaceae</taxon>
        <taxon>Rhizobium/Agrobacterium group</taxon>
        <taxon>Agrobacterium</taxon>
    </lineage>
</organism>
<dbReference type="Pfam" id="PF00903">
    <property type="entry name" value="Glyoxalase"/>
    <property type="match status" value="1"/>
</dbReference>
<dbReference type="InterPro" id="IPR029068">
    <property type="entry name" value="Glyas_Bleomycin-R_OHBP_Dase"/>
</dbReference>
<dbReference type="Proteomes" id="UP000826513">
    <property type="component" value="Chromosome 1"/>
</dbReference>
<gene>
    <name evidence="2" type="ORF">CFBP5473_11335</name>
    <name evidence="3" type="ORF">J5285_08390</name>
</gene>
<dbReference type="Proteomes" id="UP000298545">
    <property type="component" value="Chromosome circular"/>
</dbReference>
<feature type="domain" description="VOC" evidence="1">
    <location>
        <begin position="7"/>
        <end position="124"/>
    </location>
</feature>
<dbReference type="EMBL" id="CP072167">
    <property type="protein sequence ID" value="QYA06099.1"/>
    <property type="molecule type" value="Genomic_DNA"/>
</dbReference>
<dbReference type="PROSITE" id="PS51819">
    <property type="entry name" value="VOC"/>
    <property type="match status" value="2"/>
</dbReference>
<protein>
    <submittedName>
        <fullName evidence="2">VOC family protein</fullName>
    </submittedName>
</protein>
<reference evidence="3 5" key="2">
    <citation type="submission" date="2021-03" db="EMBL/GenBank/DDBJ databases">
        <title>Rapid diversification of plasmids in a genus of pathogenic and nitrogen fixing bacteria.</title>
        <authorList>
            <person name="Weisberg A.J."/>
            <person name="Miller M."/>
            <person name="Ream W."/>
            <person name="Grunwald N.J."/>
            <person name="Chang J.H."/>
        </authorList>
    </citation>
    <scope>NUCLEOTIDE SEQUENCE [LARGE SCALE GENOMIC DNA]</scope>
    <source>
        <strain evidence="3 5">AF3.44</strain>
    </source>
</reference>